<name>A0A6F8XSV1_9ACTN</name>
<evidence type="ECO:0000313" key="2">
    <source>
        <dbReference type="EMBL" id="BCB76896.1"/>
    </source>
</evidence>
<accession>A0A6F8XSV1</accession>
<evidence type="ECO:0000313" key="3">
    <source>
        <dbReference type="Proteomes" id="UP000502508"/>
    </source>
</evidence>
<evidence type="ECO:0000256" key="1">
    <source>
        <dbReference type="SAM" id="MobiDB-lite"/>
    </source>
</evidence>
<keyword evidence="3" id="KW-1185">Reference proteome</keyword>
<dbReference type="AlphaFoldDB" id="A0A6F8XSV1"/>
<proteinExistence type="predicted"/>
<protein>
    <submittedName>
        <fullName evidence="2">Uncharacterized protein</fullName>
    </submittedName>
</protein>
<organism evidence="2 3">
    <name type="scientific">Phytohabitans flavus</name>
    <dbReference type="NCBI Taxonomy" id="1076124"/>
    <lineage>
        <taxon>Bacteria</taxon>
        <taxon>Bacillati</taxon>
        <taxon>Actinomycetota</taxon>
        <taxon>Actinomycetes</taxon>
        <taxon>Micromonosporales</taxon>
        <taxon>Micromonosporaceae</taxon>
    </lineage>
</organism>
<dbReference type="Proteomes" id="UP000502508">
    <property type="component" value="Chromosome"/>
</dbReference>
<feature type="region of interest" description="Disordered" evidence="1">
    <location>
        <begin position="48"/>
        <end position="67"/>
    </location>
</feature>
<gene>
    <name evidence="2" type="ORF">Pflav_033060</name>
</gene>
<dbReference type="EMBL" id="AP022870">
    <property type="protein sequence ID" value="BCB76896.1"/>
    <property type="molecule type" value="Genomic_DNA"/>
</dbReference>
<dbReference type="KEGG" id="pfla:Pflav_033060"/>
<sequence>MLCAKVEHGEGAPRHLPRCGWLACGTGPGYYVIRRSLAARPALYRRVHETGRRGTSRDVPADPRPAALTKGFGPAVPVWGRPDESCSSHALAHVRTSLAGCCHRAR</sequence>
<reference evidence="2 3" key="2">
    <citation type="submission" date="2020-03" db="EMBL/GenBank/DDBJ databases">
        <authorList>
            <person name="Ichikawa N."/>
            <person name="Kimura A."/>
            <person name="Kitahashi Y."/>
            <person name="Uohara A."/>
        </authorList>
    </citation>
    <scope>NUCLEOTIDE SEQUENCE [LARGE SCALE GENOMIC DNA]</scope>
    <source>
        <strain evidence="2 3">NBRC 107702</strain>
    </source>
</reference>
<feature type="compositionally biased region" description="Basic and acidic residues" evidence="1">
    <location>
        <begin position="48"/>
        <end position="61"/>
    </location>
</feature>
<reference evidence="2 3" key="1">
    <citation type="submission" date="2020-03" db="EMBL/GenBank/DDBJ databases">
        <title>Whole genome shotgun sequence of Phytohabitans flavus NBRC 107702.</title>
        <authorList>
            <person name="Komaki H."/>
            <person name="Tamura T."/>
        </authorList>
    </citation>
    <scope>NUCLEOTIDE SEQUENCE [LARGE SCALE GENOMIC DNA]</scope>
    <source>
        <strain evidence="2 3">NBRC 107702</strain>
    </source>
</reference>